<dbReference type="GO" id="GO:0006935">
    <property type="term" value="P:chemotaxis"/>
    <property type="evidence" value="ECO:0007669"/>
    <property type="project" value="InterPro"/>
</dbReference>
<dbReference type="GO" id="GO:0005829">
    <property type="term" value="C:cytosol"/>
    <property type="evidence" value="ECO:0007669"/>
    <property type="project" value="TreeGrafter"/>
</dbReference>
<dbReference type="InterPro" id="IPR036061">
    <property type="entry name" value="CheW-like_dom_sf"/>
</dbReference>
<dbReference type="EMBL" id="PYOZ01000037">
    <property type="protein sequence ID" value="PSX38698.1"/>
    <property type="molecule type" value="Genomic_DNA"/>
</dbReference>
<dbReference type="SUPFAM" id="SSF50341">
    <property type="entry name" value="CheW-like"/>
    <property type="match status" value="1"/>
</dbReference>
<dbReference type="InterPro" id="IPR039315">
    <property type="entry name" value="CheW"/>
</dbReference>
<evidence type="ECO:0000259" key="1">
    <source>
        <dbReference type="PROSITE" id="PS50851"/>
    </source>
</evidence>
<organism evidence="2 3">
    <name type="scientific">Photobacterium kishitanii</name>
    <dbReference type="NCBI Taxonomy" id="318456"/>
    <lineage>
        <taxon>Bacteria</taxon>
        <taxon>Pseudomonadati</taxon>
        <taxon>Pseudomonadota</taxon>
        <taxon>Gammaproteobacteria</taxon>
        <taxon>Vibrionales</taxon>
        <taxon>Vibrionaceae</taxon>
        <taxon>Photobacterium</taxon>
    </lineage>
</organism>
<dbReference type="AlphaFoldDB" id="A0AAX0YS74"/>
<evidence type="ECO:0000313" key="3">
    <source>
        <dbReference type="Proteomes" id="UP000240728"/>
    </source>
</evidence>
<comment type="caution">
    <text evidence="2">The sequence shown here is derived from an EMBL/GenBank/DDBJ whole genome shotgun (WGS) entry which is preliminary data.</text>
</comment>
<proteinExistence type="predicted"/>
<dbReference type="Proteomes" id="UP000240728">
    <property type="component" value="Unassembled WGS sequence"/>
</dbReference>
<dbReference type="GO" id="GO:0007165">
    <property type="term" value="P:signal transduction"/>
    <property type="evidence" value="ECO:0007669"/>
    <property type="project" value="InterPro"/>
</dbReference>
<accession>A0AAX0YS74</accession>
<dbReference type="FunFam" id="2.40.50.180:FF:000001">
    <property type="entry name" value="Chemotaxis protein CheW"/>
    <property type="match status" value="1"/>
</dbReference>
<dbReference type="CDD" id="cd00732">
    <property type="entry name" value="CheW"/>
    <property type="match status" value="1"/>
</dbReference>
<name>A0AAX0YS74_9GAMM</name>
<gene>
    <name evidence="2" type="ORF">C0W53_22910</name>
</gene>
<sequence>MKPEKIEDANSANEQIQWVTFNLENEIYGINVMDIQEVLRLSEIADVPGAPDFVMGIINLRGKVVTVIDTRKCFNLDSATITDNSRIMIVESADNVLGLLVDSVAEVIYLNRSQIDRAPKVGADENTMLIEGVAKLDDNIIILCNIENLLAKDEYKELTNLE</sequence>
<dbReference type="SMART" id="SM00260">
    <property type="entry name" value="CheW"/>
    <property type="match status" value="1"/>
</dbReference>
<dbReference type="PANTHER" id="PTHR22617:SF23">
    <property type="entry name" value="CHEMOTAXIS PROTEIN CHEW"/>
    <property type="match status" value="1"/>
</dbReference>
<feature type="domain" description="CheW-like" evidence="1">
    <location>
        <begin position="15"/>
        <end position="155"/>
    </location>
</feature>
<protein>
    <submittedName>
        <fullName evidence="2">Chemotaxis protein CheW</fullName>
    </submittedName>
</protein>
<evidence type="ECO:0000313" key="2">
    <source>
        <dbReference type="EMBL" id="PSX38698.1"/>
    </source>
</evidence>
<dbReference type="PANTHER" id="PTHR22617">
    <property type="entry name" value="CHEMOTAXIS SENSOR HISTIDINE KINASE-RELATED"/>
    <property type="match status" value="1"/>
</dbReference>
<dbReference type="PROSITE" id="PS50851">
    <property type="entry name" value="CHEW"/>
    <property type="match status" value="1"/>
</dbReference>
<dbReference type="RefSeq" id="WP_036788545.1">
    <property type="nucleotide sequence ID" value="NZ_JZTB01000013.1"/>
</dbReference>
<dbReference type="InterPro" id="IPR002545">
    <property type="entry name" value="CheW-lke_dom"/>
</dbReference>
<dbReference type="Pfam" id="PF01584">
    <property type="entry name" value="CheW"/>
    <property type="match status" value="1"/>
</dbReference>
<dbReference type="Gene3D" id="2.40.50.180">
    <property type="entry name" value="CheA-289, Domain 4"/>
    <property type="match status" value="1"/>
</dbReference>
<dbReference type="GeneID" id="29946628"/>
<reference evidence="2 3" key="1">
    <citation type="submission" date="2018-01" db="EMBL/GenBank/DDBJ databases">
        <title>Whole genome sequencing of Histamine producing bacteria.</title>
        <authorList>
            <person name="Butler K."/>
        </authorList>
    </citation>
    <scope>NUCLEOTIDE SEQUENCE [LARGE SCALE GENOMIC DNA]</scope>
    <source>
        <strain evidence="2 3">A1-4</strain>
    </source>
</reference>
<dbReference type="Gene3D" id="2.30.30.40">
    <property type="entry name" value="SH3 Domains"/>
    <property type="match status" value="1"/>
</dbReference>
<keyword evidence="3" id="KW-1185">Reference proteome</keyword>